<sequence>MREELGHKEIYDLYYVMGKERSLTKLREKLMSPECHQDVTSLRTLKRWSKAFNWQERIEQRDIEISRGLEIKTNETVISIKAGFKAEIKVQLNIFKTMLNKLIKKFKES</sequence>
<comment type="caution">
    <text evidence="1">The sequence shown here is derived from an EMBL/GenBank/DDBJ whole genome shotgun (WGS) entry which is preliminary data.</text>
</comment>
<protein>
    <submittedName>
        <fullName evidence="1">Uncharacterized protein</fullName>
    </submittedName>
</protein>
<feature type="non-terminal residue" evidence="1">
    <location>
        <position position="109"/>
    </location>
</feature>
<accession>X1RIT2</accession>
<gene>
    <name evidence="1" type="ORF">S12H4_21097</name>
</gene>
<name>X1RIT2_9ZZZZ</name>
<dbReference type="AlphaFoldDB" id="X1RIT2"/>
<proteinExistence type="predicted"/>
<organism evidence="1">
    <name type="scientific">marine sediment metagenome</name>
    <dbReference type="NCBI Taxonomy" id="412755"/>
    <lineage>
        <taxon>unclassified sequences</taxon>
        <taxon>metagenomes</taxon>
        <taxon>ecological metagenomes</taxon>
    </lineage>
</organism>
<reference evidence="1" key="1">
    <citation type="journal article" date="2014" name="Front. Microbiol.">
        <title>High frequency of phylogenetically diverse reductive dehalogenase-homologous genes in deep subseafloor sedimentary metagenomes.</title>
        <authorList>
            <person name="Kawai M."/>
            <person name="Futagami T."/>
            <person name="Toyoda A."/>
            <person name="Takaki Y."/>
            <person name="Nishi S."/>
            <person name="Hori S."/>
            <person name="Arai W."/>
            <person name="Tsubouchi T."/>
            <person name="Morono Y."/>
            <person name="Uchiyama I."/>
            <person name="Ito T."/>
            <person name="Fujiyama A."/>
            <person name="Inagaki F."/>
            <person name="Takami H."/>
        </authorList>
    </citation>
    <scope>NUCLEOTIDE SEQUENCE</scope>
    <source>
        <strain evidence="1">Expedition CK06-06</strain>
    </source>
</reference>
<dbReference type="EMBL" id="BARW01010803">
    <property type="protein sequence ID" value="GAI80662.1"/>
    <property type="molecule type" value="Genomic_DNA"/>
</dbReference>
<evidence type="ECO:0000313" key="1">
    <source>
        <dbReference type="EMBL" id="GAI80662.1"/>
    </source>
</evidence>